<feature type="transmembrane region" description="Helical" evidence="6">
    <location>
        <begin position="377"/>
        <end position="395"/>
    </location>
</feature>
<dbReference type="PANTHER" id="PTHR30250">
    <property type="entry name" value="PST FAMILY PREDICTED COLANIC ACID TRANSPORTER"/>
    <property type="match status" value="1"/>
</dbReference>
<feature type="transmembrane region" description="Helical" evidence="6">
    <location>
        <begin position="351"/>
        <end position="371"/>
    </location>
</feature>
<feature type="transmembrane region" description="Helical" evidence="6">
    <location>
        <begin position="159"/>
        <end position="178"/>
    </location>
</feature>
<feature type="transmembrane region" description="Helical" evidence="6">
    <location>
        <begin position="77"/>
        <end position="95"/>
    </location>
</feature>
<evidence type="ECO:0000256" key="1">
    <source>
        <dbReference type="ARBA" id="ARBA00004651"/>
    </source>
</evidence>
<keyword evidence="2" id="KW-1003">Cell membrane</keyword>
<keyword evidence="5 6" id="KW-0472">Membrane</keyword>
<keyword evidence="4 6" id="KW-1133">Transmembrane helix</keyword>
<feature type="transmembrane region" description="Helical" evidence="6">
    <location>
        <begin position="7"/>
        <end position="27"/>
    </location>
</feature>
<name>A0ABX8G8K3_EXIAC</name>
<gene>
    <name evidence="7" type="ORF">KKI46_14275</name>
</gene>
<proteinExistence type="predicted"/>
<dbReference type="EMBL" id="CP075897">
    <property type="protein sequence ID" value="QWB29741.1"/>
    <property type="molecule type" value="Genomic_DNA"/>
</dbReference>
<keyword evidence="3 6" id="KW-0812">Transmembrane</keyword>
<dbReference type="Pfam" id="PF01943">
    <property type="entry name" value="Polysacc_synt"/>
    <property type="match status" value="1"/>
</dbReference>
<dbReference type="Proteomes" id="UP000679498">
    <property type="component" value="Chromosome"/>
</dbReference>
<accession>A0ABX8G8K3</accession>
<dbReference type="InterPro" id="IPR050833">
    <property type="entry name" value="Poly_Biosynth_Transport"/>
</dbReference>
<evidence type="ECO:0000256" key="4">
    <source>
        <dbReference type="ARBA" id="ARBA00022989"/>
    </source>
</evidence>
<feature type="transmembrane region" description="Helical" evidence="6">
    <location>
        <begin position="135"/>
        <end position="153"/>
    </location>
</feature>
<keyword evidence="8" id="KW-1185">Reference proteome</keyword>
<feature type="transmembrane region" description="Helical" evidence="6">
    <location>
        <begin position="241"/>
        <end position="261"/>
    </location>
</feature>
<dbReference type="InterPro" id="IPR002797">
    <property type="entry name" value="Polysacc_synth"/>
</dbReference>
<organism evidence="7 8">
    <name type="scientific">Exiguobacterium acetylicum</name>
    <name type="common">Brevibacterium acetylicum</name>
    <dbReference type="NCBI Taxonomy" id="41170"/>
    <lineage>
        <taxon>Bacteria</taxon>
        <taxon>Bacillati</taxon>
        <taxon>Bacillota</taxon>
        <taxon>Bacilli</taxon>
        <taxon>Bacillales</taxon>
        <taxon>Bacillales Family XII. Incertae Sedis</taxon>
        <taxon>Exiguobacterium</taxon>
    </lineage>
</organism>
<feature type="transmembrane region" description="Helical" evidence="6">
    <location>
        <begin position="282"/>
        <end position="301"/>
    </location>
</feature>
<feature type="transmembrane region" description="Helical" evidence="6">
    <location>
        <begin position="201"/>
        <end position="221"/>
    </location>
</feature>
<dbReference type="GeneID" id="88812859"/>
<evidence type="ECO:0000313" key="7">
    <source>
        <dbReference type="EMBL" id="QWB29741.1"/>
    </source>
</evidence>
<evidence type="ECO:0000256" key="5">
    <source>
        <dbReference type="ARBA" id="ARBA00023136"/>
    </source>
</evidence>
<sequence length="405" mass="47057">MKRLKSIYFLIGELSVAASQWIIISLIAKNYSLTELGIYTYYLAIIAPVTVIIQMQHRTIYVTEGIKNVSIEKYFNLRIKLIILVFLLIAPTFLITETNNFLCMLSILLWKSFELLSDLIYGYWQKKEEIKNITISKIFKSIFYIVIFVFCVYSNKSMLLSLISLSIVSGIALFLDIVKSKIHIKTLFVYKEFTIYDMKKIVKISIPLAIASMLNILYINMPKYVFGYFKMTNEVAIFSSISYILVIGNMIINSIIQVKVNHIAQLYKLKEIKKIKKESLKFFKYILLISTFILIFVTFFGDNLLAVLYNEKISEYYFLLAMLIFGSVFNYFSIIIGVVLTAAQKYKLQPVLAFCWCCVYAVSSILLIKYFGLYGSGISFIISSLIQFFSIYYFYNNLIKEKIYD</sequence>
<comment type="subcellular location">
    <subcellularLocation>
        <location evidence="1">Cell membrane</location>
        <topology evidence="1">Multi-pass membrane protein</topology>
    </subcellularLocation>
</comment>
<protein>
    <submittedName>
        <fullName evidence="7">Oligosaccharide flippase family protein</fullName>
    </submittedName>
</protein>
<feature type="transmembrane region" description="Helical" evidence="6">
    <location>
        <begin position="101"/>
        <end position="123"/>
    </location>
</feature>
<dbReference type="RefSeq" id="WP_214729684.1">
    <property type="nucleotide sequence ID" value="NZ_CP075897.1"/>
</dbReference>
<dbReference type="PANTHER" id="PTHR30250:SF11">
    <property type="entry name" value="O-ANTIGEN TRANSPORTER-RELATED"/>
    <property type="match status" value="1"/>
</dbReference>
<evidence type="ECO:0000313" key="8">
    <source>
        <dbReference type="Proteomes" id="UP000679498"/>
    </source>
</evidence>
<evidence type="ECO:0000256" key="2">
    <source>
        <dbReference type="ARBA" id="ARBA00022475"/>
    </source>
</evidence>
<feature type="transmembrane region" description="Helical" evidence="6">
    <location>
        <begin position="39"/>
        <end position="56"/>
    </location>
</feature>
<evidence type="ECO:0000256" key="6">
    <source>
        <dbReference type="SAM" id="Phobius"/>
    </source>
</evidence>
<evidence type="ECO:0000256" key="3">
    <source>
        <dbReference type="ARBA" id="ARBA00022692"/>
    </source>
</evidence>
<feature type="transmembrane region" description="Helical" evidence="6">
    <location>
        <begin position="316"/>
        <end position="339"/>
    </location>
</feature>
<reference evidence="7 8" key="1">
    <citation type="submission" date="2021-05" db="EMBL/GenBank/DDBJ databases">
        <title>Biocontrol using Exiguobacterium acetylicum SI17 against litchi downy blight caused by Peronophythora litchii.</title>
        <authorList>
            <person name="Zheng L."/>
        </authorList>
    </citation>
    <scope>NUCLEOTIDE SEQUENCE [LARGE SCALE GENOMIC DNA]</scope>
    <source>
        <strain evidence="7 8">SI17</strain>
    </source>
</reference>